<dbReference type="FunFam" id="1.10.8.10:FF:000001">
    <property type="entry name" value="Elongation factor Ts"/>
    <property type="match status" value="2"/>
</dbReference>
<dbReference type="CDD" id="cd14275">
    <property type="entry name" value="UBA_EF-Ts"/>
    <property type="match status" value="2"/>
</dbReference>
<dbReference type="GO" id="GO:0003729">
    <property type="term" value="F:mRNA binding"/>
    <property type="evidence" value="ECO:0007669"/>
    <property type="project" value="UniProtKB-ARBA"/>
</dbReference>
<dbReference type="PROSITE" id="PS01127">
    <property type="entry name" value="EF_TS_2"/>
    <property type="match status" value="1"/>
</dbReference>
<evidence type="ECO:0000256" key="4">
    <source>
        <dbReference type="ARBA" id="ARBA00022640"/>
    </source>
</evidence>
<keyword evidence="4" id="KW-0934">Plastid</keyword>
<feature type="compositionally biased region" description="Polar residues" evidence="16">
    <location>
        <begin position="724"/>
        <end position="733"/>
    </location>
</feature>
<feature type="domain" description="S1 motif" evidence="17">
    <location>
        <begin position="259"/>
        <end position="328"/>
    </location>
</feature>
<dbReference type="SMART" id="SM00316">
    <property type="entry name" value="S1"/>
    <property type="match status" value="2"/>
</dbReference>
<dbReference type="InterPro" id="IPR036402">
    <property type="entry name" value="EF-Ts_dimer_sf"/>
</dbReference>
<dbReference type="Gene3D" id="2.40.50.140">
    <property type="entry name" value="Nucleic acid-binding proteins"/>
    <property type="match status" value="2"/>
</dbReference>
<protein>
    <recommendedName>
        <fullName evidence="14">Elongation factor Ts, mitochondrial</fullName>
        <shortName evidence="14">EF-Ts</shortName>
        <shortName evidence="14">EF-TsMt</shortName>
    </recommendedName>
</protein>
<feature type="compositionally biased region" description="Basic and acidic residues" evidence="16">
    <location>
        <begin position="215"/>
        <end position="234"/>
    </location>
</feature>
<dbReference type="PANTHER" id="PTHR11741">
    <property type="entry name" value="ELONGATION FACTOR TS"/>
    <property type="match status" value="1"/>
</dbReference>
<dbReference type="AlphaFoldDB" id="A0AAQ3NRR9"/>
<dbReference type="EMBL" id="CP144697">
    <property type="protein sequence ID" value="WVZ14188.1"/>
    <property type="molecule type" value="Genomic_DNA"/>
</dbReference>
<evidence type="ECO:0000256" key="13">
    <source>
        <dbReference type="ARBA" id="ARBA00065880"/>
    </source>
</evidence>
<dbReference type="FunFam" id="2.40.50.140:FF:000051">
    <property type="entry name" value="RNA-binding transcriptional accessory protein"/>
    <property type="match status" value="1"/>
</dbReference>
<evidence type="ECO:0000256" key="9">
    <source>
        <dbReference type="ARBA" id="ARBA00025453"/>
    </source>
</evidence>
<dbReference type="SUPFAM" id="SSF50249">
    <property type="entry name" value="Nucleic acid-binding proteins"/>
    <property type="match status" value="2"/>
</dbReference>
<dbReference type="InterPro" id="IPR012340">
    <property type="entry name" value="NA-bd_OB-fold"/>
</dbReference>
<evidence type="ECO:0000256" key="16">
    <source>
        <dbReference type="SAM" id="MobiDB-lite"/>
    </source>
</evidence>
<dbReference type="InterPro" id="IPR009060">
    <property type="entry name" value="UBA-like_sf"/>
</dbReference>
<feature type="region of interest" description="Disordered" evidence="16">
    <location>
        <begin position="999"/>
        <end position="1024"/>
    </location>
</feature>
<feature type="domain" description="S1 motif" evidence="17">
    <location>
        <begin position="145"/>
        <end position="214"/>
    </location>
</feature>
<evidence type="ECO:0000256" key="3">
    <source>
        <dbReference type="ARBA" id="ARBA00022528"/>
    </source>
</evidence>
<evidence type="ECO:0000313" key="18">
    <source>
        <dbReference type="EMBL" id="WVZ14188.1"/>
    </source>
</evidence>
<dbReference type="HAMAP" id="MF_00050">
    <property type="entry name" value="EF_Ts"/>
    <property type="match status" value="2"/>
</dbReference>
<gene>
    <name evidence="14" type="primary">EFTS</name>
    <name evidence="18" type="ORF">V8G54_011754</name>
</gene>
<dbReference type="SUPFAM" id="SSF46934">
    <property type="entry name" value="UBA-like"/>
    <property type="match status" value="2"/>
</dbReference>
<name>A0AAQ3NRR9_VIGMU</name>
<evidence type="ECO:0000256" key="1">
    <source>
        <dbReference type="ARBA" id="ARBA00004229"/>
    </source>
</evidence>
<comment type="subcellular location">
    <subcellularLocation>
        <location evidence="14">Mitochondrion</location>
    </subcellularLocation>
    <subcellularLocation>
        <location evidence="1">Plastid</location>
        <location evidence="1">Chloroplast</location>
    </subcellularLocation>
</comment>
<dbReference type="Proteomes" id="UP001374535">
    <property type="component" value="Chromosome 4"/>
</dbReference>
<evidence type="ECO:0000256" key="11">
    <source>
        <dbReference type="ARBA" id="ARBA00063456"/>
    </source>
</evidence>
<keyword evidence="3" id="KW-0150">Chloroplast</keyword>
<organism evidence="18 19">
    <name type="scientific">Vigna mungo</name>
    <name type="common">Black gram</name>
    <name type="synonym">Phaseolus mungo</name>
    <dbReference type="NCBI Taxonomy" id="3915"/>
    <lineage>
        <taxon>Eukaryota</taxon>
        <taxon>Viridiplantae</taxon>
        <taxon>Streptophyta</taxon>
        <taxon>Embryophyta</taxon>
        <taxon>Tracheophyta</taxon>
        <taxon>Spermatophyta</taxon>
        <taxon>Magnoliopsida</taxon>
        <taxon>eudicotyledons</taxon>
        <taxon>Gunneridae</taxon>
        <taxon>Pentapetalae</taxon>
        <taxon>rosids</taxon>
        <taxon>fabids</taxon>
        <taxon>Fabales</taxon>
        <taxon>Fabaceae</taxon>
        <taxon>Papilionoideae</taxon>
        <taxon>50 kb inversion clade</taxon>
        <taxon>NPAAA clade</taxon>
        <taxon>indigoferoid/millettioid clade</taxon>
        <taxon>Phaseoleae</taxon>
        <taxon>Vigna</taxon>
    </lineage>
</organism>
<feature type="compositionally biased region" description="Low complexity" evidence="16">
    <location>
        <begin position="678"/>
        <end position="688"/>
    </location>
</feature>
<dbReference type="InterPro" id="IPR003029">
    <property type="entry name" value="S1_domain"/>
</dbReference>
<accession>A0AAQ3NRR9</accession>
<evidence type="ECO:0000256" key="8">
    <source>
        <dbReference type="ARBA" id="ARBA00022946"/>
    </source>
</evidence>
<dbReference type="FunFam" id="1.10.286.20:FF:000001">
    <property type="entry name" value="Elongation factor Ts"/>
    <property type="match status" value="2"/>
</dbReference>
<evidence type="ECO:0000256" key="10">
    <source>
        <dbReference type="ARBA" id="ARBA00056139"/>
    </source>
</evidence>
<dbReference type="InterPro" id="IPR001816">
    <property type="entry name" value="Transl_elong_EFTs/EF1B"/>
</dbReference>
<dbReference type="InterPro" id="IPR018101">
    <property type="entry name" value="Transl_elong_Ts_CS"/>
</dbReference>
<evidence type="ECO:0000259" key="17">
    <source>
        <dbReference type="PROSITE" id="PS50126"/>
    </source>
</evidence>
<dbReference type="GO" id="GO:0005739">
    <property type="term" value="C:mitochondrion"/>
    <property type="evidence" value="ECO:0007669"/>
    <property type="project" value="UniProtKB-SubCell"/>
</dbReference>
<feature type="region of interest" description="Disordered" evidence="16">
    <location>
        <begin position="659"/>
        <end position="733"/>
    </location>
</feature>
<dbReference type="PROSITE" id="PS01126">
    <property type="entry name" value="EF_TS_1"/>
    <property type="match status" value="2"/>
</dbReference>
<dbReference type="Gene3D" id="1.10.8.10">
    <property type="entry name" value="DNA helicase RuvA subunit, C-terminal domain"/>
    <property type="match status" value="2"/>
</dbReference>
<dbReference type="GO" id="GO:0003746">
    <property type="term" value="F:translation elongation factor activity"/>
    <property type="evidence" value="ECO:0007669"/>
    <property type="project" value="UniProtKB-UniRule"/>
</dbReference>
<comment type="subunit">
    <text evidence="13">Component of the chloroplast ribosome 30S and 70S subunits, as well as polysomes.</text>
</comment>
<keyword evidence="14" id="KW-0496">Mitochondrion</keyword>
<feature type="region of interest" description="Disordered" evidence="16">
    <location>
        <begin position="211"/>
        <end position="250"/>
    </location>
</feature>
<evidence type="ECO:0000256" key="2">
    <source>
        <dbReference type="ARBA" id="ARBA00005532"/>
    </source>
</evidence>
<sequence length="1234" mass="133439">MNPVIPCSIGNVSIIPGFTYSTRKNNTITRLNLSRSTVKPGSSSWRFLLPSFVASRTFPQNKSIGSFHKKSRTSISATETDVAVEEPGPPVADEDSGEISSNEIGISEDSSSKSDANPDTAKAKRSRPARKSEMPPVKNEDLIPGASFTGKVKSVQPFGAFVDFGAFTDGLVHISMLSDGYVKDVASVVSVGQEVKVKLIEVNNETRRISLSMRENADTGKQRKDAPAKTEKAGSGKRSNSKPSSRKDNVMKSTKLVIGQLLVGSVKNLARSGAFISLPEGEEGFLPISEEPDDGFDNVMGNTRLEVGQEVNVRVLRINRGQVTLTMKTEEDATDSTTTFNQGVVHTATNPFVLAFRKNKDISSFLDEREKPQSEIQKPLPGTTLEEIKETVKQEETVLDVPDVQGEPVSSKLTDDVPPAVKQNAEGDISAIEENVGISSTIGSSTAIVDDESNLVSNVSSPTTGIDTPLEKEEEAFSGSLTPEEDIPTVNPTIEEAIQTEVTTNDLKTDSSVETATENVIESGVDVIVTEDEKQSQAPEAIQTEVTTNDLKTDSPVETATENVIESGVDVIVTEDEKQSQVPDAVEEFAAAVLTDTDVIESGVDEIVTEDEKQSQTLNAVEEFAAAVLTDTDAVGPSPDGNDTITESDIALSNPALQETSAADDVGAVPEINDGDTSLSGELSPEGSLNKDETEENDQVPSPESSATEVVKTSTDNPEEELTKQTPVTENENLLTSQVEEKEIAVASENNISLSSSDGQTVATSGEGSSPTVSWTNQCRAAFPATISPALVKQLREETGAGMMDCKKALSETGGDIIKAQEYLRKKGLSSAEKKASRVTAEGRIGSYIHDNRIGILVEVNCETDFVSRGEIFKDLVDDIAMQVAACPQVEYLVTEDVPEEIVKKEKEIEMQKEDLLSKPEQIRSKIVEGRINKRLEELALLEQPYIKNDKVAVKDLVKQTIATIGENIKVKRFVRFNLGEGLEKKSQDFAAEVAAQTAAKPVPTPAPTPADEQPAVAEETEPKKSTVAISASLVKQLREETGAGMMDCKKALAETGGDLEKAQEYLRKKGLSSADKKSSRLAAEGRIGSYIHDSRIGVLIEVNCETDFVGRGEKFKELVDDLAMQVVASPQVQFVSIEDIPETIVNKEKELERQREDLLSKPENIREKIVEGRVSKRLGELALLEQPFIKDDSVLVKDLVKQTVAALGENIKVRRFVRFTLGETTEKETEVAA</sequence>
<keyword evidence="7 14" id="KW-0648">Protein biosynthesis</keyword>
<dbReference type="Gene3D" id="1.10.286.20">
    <property type="match status" value="2"/>
</dbReference>
<evidence type="ECO:0000256" key="6">
    <source>
        <dbReference type="ARBA" id="ARBA00022768"/>
    </source>
</evidence>
<feature type="region of interest" description="Disordered" evidence="16">
    <location>
        <begin position="749"/>
        <end position="773"/>
    </location>
</feature>
<feature type="region of interest" description="Disordered" evidence="16">
    <location>
        <begin position="63"/>
        <end position="144"/>
    </location>
</feature>
<dbReference type="InterPro" id="IPR014039">
    <property type="entry name" value="Transl_elong_EFTs/EF1B_dimer"/>
</dbReference>
<comment type="subunit">
    <text evidence="11">Associates transiently with chloroplast polysomes.</text>
</comment>
<reference evidence="18 19" key="1">
    <citation type="journal article" date="2023" name="Life. Sci Alliance">
        <title>Evolutionary insights into 3D genome organization and epigenetic landscape of Vigna mungo.</title>
        <authorList>
            <person name="Junaid A."/>
            <person name="Singh B."/>
            <person name="Bhatia S."/>
        </authorList>
    </citation>
    <scope>NUCLEOTIDE SEQUENCE [LARGE SCALE GENOMIC DNA]</scope>
    <source>
        <strain evidence="18">Urdbean</strain>
    </source>
</reference>
<feature type="compositionally biased region" description="Basic and acidic residues" evidence="16">
    <location>
        <begin position="130"/>
        <end position="141"/>
    </location>
</feature>
<evidence type="ECO:0000256" key="12">
    <source>
        <dbReference type="ARBA" id="ARBA00065253"/>
    </source>
</evidence>
<feature type="compositionally biased region" description="Polar residues" evidence="16">
    <location>
        <begin position="699"/>
        <end position="716"/>
    </location>
</feature>
<evidence type="ECO:0000256" key="15">
    <source>
        <dbReference type="RuleBase" id="RU000642"/>
    </source>
</evidence>
<dbReference type="GO" id="GO:0070125">
    <property type="term" value="P:mitochondrial translational elongation"/>
    <property type="evidence" value="ECO:0007669"/>
    <property type="project" value="TreeGrafter"/>
</dbReference>
<comment type="function">
    <text evidence="10">Binds to psbD and psbA 5'-untranslated regions (UTRs) in vitro.</text>
</comment>
<keyword evidence="8" id="KW-0809">Transit peptide</keyword>
<keyword evidence="19" id="KW-1185">Reference proteome</keyword>
<dbReference type="Gene3D" id="3.30.479.20">
    <property type="entry name" value="Elongation factor Ts, dimerisation domain"/>
    <property type="match status" value="2"/>
</dbReference>
<dbReference type="FunFam" id="2.40.50.140:FF:000250">
    <property type="entry name" value="Elongation factor Ts, mitochondrial"/>
    <property type="match status" value="1"/>
</dbReference>
<dbReference type="SUPFAM" id="SSF54713">
    <property type="entry name" value="Elongation factor Ts (EF-Ts), dimerisation domain"/>
    <property type="match status" value="2"/>
</dbReference>
<evidence type="ECO:0000256" key="7">
    <source>
        <dbReference type="ARBA" id="ARBA00022917"/>
    </source>
</evidence>
<dbReference type="PROSITE" id="PS50126">
    <property type="entry name" value="S1"/>
    <property type="match status" value="2"/>
</dbReference>
<dbReference type="GO" id="GO:0009507">
    <property type="term" value="C:chloroplast"/>
    <property type="evidence" value="ECO:0007669"/>
    <property type="project" value="UniProtKB-SubCell"/>
</dbReference>
<dbReference type="Pfam" id="PF00889">
    <property type="entry name" value="EF_TS"/>
    <property type="match status" value="2"/>
</dbReference>
<evidence type="ECO:0000313" key="19">
    <source>
        <dbReference type="Proteomes" id="UP001374535"/>
    </source>
</evidence>
<comment type="function">
    <text evidence="9 14 15">Associates with the EF-Tu.GDP complex and induces the exchange of GDP to GTP. It remains bound to the aminoacyl-tRNA.EF-Tu.GTP complex up to the GTP hydrolysis stage on the ribosome.</text>
</comment>
<proteinExistence type="inferred from homology"/>
<dbReference type="NCBIfam" id="TIGR00116">
    <property type="entry name" value="tsf"/>
    <property type="match status" value="3"/>
</dbReference>
<evidence type="ECO:0000256" key="5">
    <source>
        <dbReference type="ARBA" id="ARBA00022737"/>
    </source>
</evidence>
<feature type="compositionally biased region" description="Low complexity" evidence="16">
    <location>
        <begin position="98"/>
        <end position="109"/>
    </location>
</feature>
<evidence type="ECO:0000256" key="14">
    <source>
        <dbReference type="HAMAP-Rule" id="MF_03135"/>
    </source>
</evidence>
<comment type="subunit">
    <text evidence="12">Component of the chloroplast ribosome 70S subunit, and at low levels, present in polysomes.</text>
</comment>
<keyword evidence="6 14" id="KW-0251">Elongation factor</keyword>
<dbReference type="PANTHER" id="PTHR11741:SF10">
    <property type="entry name" value="POLYPROTEIN OF EF-TS, CHLOROPLASTIC"/>
    <property type="match status" value="1"/>
</dbReference>
<keyword evidence="5" id="KW-0677">Repeat</keyword>
<dbReference type="Pfam" id="PF00575">
    <property type="entry name" value="S1"/>
    <property type="match status" value="2"/>
</dbReference>
<comment type="similarity">
    <text evidence="2 14 15">Belongs to the EF-Ts family.</text>
</comment>